<dbReference type="PANTHER" id="PTHR33162:SF1">
    <property type="entry name" value="SEC-INDEPENDENT PROTEIN TRANSLOCASE PROTEIN TATA, CHLOROPLASTIC"/>
    <property type="match status" value="1"/>
</dbReference>
<dbReference type="AlphaFoldDB" id="A0A379N4D7"/>
<comment type="subcellular location">
    <subcellularLocation>
        <location evidence="9">Cell membrane</location>
        <topology evidence="9">Single-pass membrane protein</topology>
    </subcellularLocation>
    <subcellularLocation>
        <location evidence="1">Membrane</location>
        <topology evidence="1">Single-pass membrane protein</topology>
    </subcellularLocation>
</comment>
<dbReference type="PRINTS" id="PR01506">
    <property type="entry name" value="TATBPROTEIN"/>
</dbReference>
<feature type="region of interest" description="Disordered" evidence="10">
    <location>
        <begin position="86"/>
        <end position="112"/>
    </location>
</feature>
<keyword evidence="7 9" id="KW-0811">Translocation</keyword>
<dbReference type="Pfam" id="PF02416">
    <property type="entry name" value="TatA_B_E"/>
    <property type="match status" value="1"/>
</dbReference>
<feature type="region of interest" description="Disordered" evidence="10">
    <location>
        <begin position="136"/>
        <end position="229"/>
    </location>
</feature>
<dbReference type="Gene3D" id="1.20.5.3310">
    <property type="match status" value="1"/>
</dbReference>
<evidence type="ECO:0000256" key="8">
    <source>
        <dbReference type="ARBA" id="ARBA00023136"/>
    </source>
</evidence>
<keyword evidence="2 9" id="KW-0813">Transport</keyword>
<dbReference type="HAMAP" id="MF_00237">
    <property type="entry name" value="TatB"/>
    <property type="match status" value="1"/>
</dbReference>
<dbReference type="GO" id="GO:0043953">
    <property type="term" value="P:protein transport by the Tat complex"/>
    <property type="evidence" value="ECO:0007669"/>
    <property type="project" value="UniProtKB-UniRule"/>
</dbReference>
<evidence type="ECO:0000256" key="1">
    <source>
        <dbReference type="ARBA" id="ARBA00004167"/>
    </source>
</evidence>
<dbReference type="InterPro" id="IPR003369">
    <property type="entry name" value="TatA/B/E"/>
</dbReference>
<evidence type="ECO:0000256" key="10">
    <source>
        <dbReference type="SAM" id="MobiDB-lite"/>
    </source>
</evidence>
<keyword evidence="5 9" id="KW-0653">Protein transport</keyword>
<accession>A0A379N4D7</accession>
<dbReference type="InterPro" id="IPR018448">
    <property type="entry name" value="TatB"/>
</dbReference>
<reference evidence="11 12" key="1">
    <citation type="submission" date="2018-06" db="EMBL/GenBank/DDBJ databases">
        <authorList>
            <consortium name="Pathogen Informatics"/>
            <person name="Doyle S."/>
        </authorList>
    </citation>
    <scope>NUCLEOTIDE SEQUENCE [LARGE SCALE GENOMIC DNA]</scope>
    <source>
        <strain evidence="11 12">NCTC13291</strain>
    </source>
</reference>
<evidence type="ECO:0000256" key="5">
    <source>
        <dbReference type="ARBA" id="ARBA00022927"/>
    </source>
</evidence>
<dbReference type="NCBIfam" id="TIGR01410">
    <property type="entry name" value="tatB"/>
    <property type="match status" value="1"/>
</dbReference>
<keyword evidence="8 9" id="KW-0472">Membrane</keyword>
<evidence type="ECO:0000256" key="3">
    <source>
        <dbReference type="ARBA" id="ARBA00022475"/>
    </source>
</evidence>
<keyword evidence="4 9" id="KW-0812">Transmembrane</keyword>
<dbReference type="GeneID" id="99634396"/>
<evidence type="ECO:0000313" key="11">
    <source>
        <dbReference type="EMBL" id="SUE41669.1"/>
    </source>
</evidence>
<keyword evidence="6 9" id="KW-1133">Transmembrane helix</keyword>
<evidence type="ECO:0000256" key="4">
    <source>
        <dbReference type="ARBA" id="ARBA00022692"/>
    </source>
</evidence>
<evidence type="ECO:0000256" key="2">
    <source>
        <dbReference type="ARBA" id="ARBA00022448"/>
    </source>
</evidence>
<gene>
    <name evidence="9 11" type="primary">tatB</name>
    <name evidence="11" type="ORF">NCTC13291_03263</name>
</gene>
<keyword evidence="3 9" id="KW-1003">Cell membrane</keyword>
<proteinExistence type="inferred from homology"/>
<dbReference type="PANTHER" id="PTHR33162">
    <property type="entry name" value="SEC-INDEPENDENT PROTEIN TRANSLOCASE PROTEIN TATA, CHLOROPLASTIC"/>
    <property type="match status" value="1"/>
</dbReference>
<comment type="function">
    <text evidence="9">Part of the twin-arginine translocation (Tat) system that transports large folded proteins containing a characteristic twin-arginine motif in their signal peptide across membranes. Together with TatC, TatB is part of a receptor directly interacting with Tat signal peptides. TatB may form an oligomeric binding site that transiently accommodates folded Tat precursor proteins before their translocation.</text>
</comment>
<comment type="similarity">
    <text evidence="9">Belongs to the TatB family.</text>
</comment>
<protein>
    <recommendedName>
        <fullName evidence="9">Sec-independent protein translocase protein TatB</fullName>
    </recommendedName>
</protein>
<dbReference type="GO" id="GO:0033281">
    <property type="term" value="C:TAT protein transport complex"/>
    <property type="evidence" value="ECO:0007669"/>
    <property type="project" value="UniProtKB-UniRule"/>
</dbReference>
<dbReference type="RefSeq" id="WP_019459858.1">
    <property type="nucleotide sequence ID" value="NZ_AP031462.1"/>
</dbReference>
<dbReference type="GO" id="GO:0008320">
    <property type="term" value="F:protein transmembrane transporter activity"/>
    <property type="evidence" value="ECO:0007669"/>
    <property type="project" value="UniProtKB-UniRule"/>
</dbReference>
<evidence type="ECO:0000256" key="6">
    <source>
        <dbReference type="ARBA" id="ARBA00022989"/>
    </source>
</evidence>
<comment type="subunit">
    <text evidence="9">The Tat system comprises two distinct complexes: a TatABC complex, containing multiple copies of TatA, TatB and TatC subunits, and a separate TatA complex, containing only TatA subunits. Substrates initially bind to the TatABC complex, which probably triggers association of the separate TatA complex to form the active translocon.</text>
</comment>
<evidence type="ECO:0000313" key="12">
    <source>
        <dbReference type="Proteomes" id="UP000254919"/>
    </source>
</evidence>
<evidence type="ECO:0000256" key="9">
    <source>
        <dbReference type="HAMAP-Rule" id="MF_00237"/>
    </source>
</evidence>
<sequence>MFDLAWSEIAVIVVVAIVVIGPKDLPDTIRTVAKGIGKLRRMAGELQGHLDEVVREAKLEDVRDQIRDIRNFDIKGEIQRTVDKDGSLRSAFNDDPFRAQPVTPSADAAPAVQAAPVGEATPQGAGTDATAVAADPDPARAADAPPSTSPVQEAASPAGPAGVIPTEPLNLVPASARPQPGPTAGLPGELPIPEATTPVRDAAAPAATPARTAEAQTLPASEPANIHKA</sequence>
<name>A0A379N4D7_9PROT</name>
<organism evidence="11 12">
    <name type="scientific">Roseomonas mucosa</name>
    <dbReference type="NCBI Taxonomy" id="207340"/>
    <lineage>
        <taxon>Bacteria</taxon>
        <taxon>Pseudomonadati</taxon>
        <taxon>Pseudomonadota</taxon>
        <taxon>Alphaproteobacteria</taxon>
        <taxon>Acetobacterales</taxon>
        <taxon>Roseomonadaceae</taxon>
        <taxon>Roseomonas</taxon>
    </lineage>
</organism>
<evidence type="ECO:0000256" key="7">
    <source>
        <dbReference type="ARBA" id="ARBA00023010"/>
    </source>
</evidence>
<dbReference type="Proteomes" id="UP000254919">
    <property type="component" value="Unassembled WGS sequence"/>
</dbReference>
<dbReference type="EMBL" id="UGVN01000001">
    <property type="protein sequence ID" value="SUE41669.1"/>
    <property type="molecule type" value="Genomic_DNA"/>
</dbReference>
<feature type="compositionally biased region" description="Low complexity" evidence="10">
    <location>
        <begin position="195"/>
        <end position="217"/>
    </location>
</feature>
<feature type="compositionally biased region" description="Low complexity" evidence="10">
    <location>
        <begin position="136"/>
        <end position="146"/>
    </location>
</feature>